<dbReference type="Pfam" id="PF22531">
    <property type="entry name" value="DUF7002"/>
    <property type="match status" value="1"/>
</dbReference>
<dbReference type="EMBL" id="JBBEGL010000001">
    <property type="protein sequence ID" value="MEJ2885188.1"/>
    <property type="molecule type" value="Genomic_DNA"/>
</dbReference>
<dbReference type="InterPro" id="IPR054271">
    <property type="entry name" value="DUF7002"/>
</dbReference>
<dbReference type="RefSeq" id="WP_337711682.1">
    <property type="nucleotide sequence ID" value="NZ_JBBEGL010000001.1"/>
</dbReference>
<organism evidence="1 2">
    <name type="scientific">Actinomycetospora aeridis</name>
    <dbReference type="NCBI Taxonomy" id="3129231"/>
    <lineage>
        <taxon>Bacteria</taxon>
        <taxon>Bacillati</taxon>
        <taxon>Actinomycetota</taxon>
        <taxon>Actinomycetes</taxon>
        <taxon>Pseudonocardiales</taxon>
        <taxon>Pseudonocardiaceae</taxon>
        <taxon>Actinomycetospora</taxon>
    </lineage>
</organism>
<gene>
    <name evidence="1" type="ORF">WCD41_01900</name>
</gene>
<reference evidence="1 2" key="1">
    <citation type="submission" date="2024-03" db="EMBL/GenBank/DDBJ databases">
        <title>Actinomycetospora sp. OC33-EN06, a novel actinomycete isolated from wild orchid (Aerides multiflora).</title>
        <authorList>
            <person name="Suriyachadkun C."/>
        </authorList>
    </citation>
    <scope>NUCLEOTIDE SEQUENCE [LARGE SCALE GENOMIC DNA]</scope>
    <source>
        <strain evidence="1 2">OC33-EN06</strain>
    </source>
</reference>
<protein>
    <submittedName>
        <fullName evidence="1">Uncharacterized protein</fullName>
    </submittedName>
</protein>
<evidence type="ECO:0000313" key="1">
    <source>
        <dbReference type="EMBL" id="MEJ2885188.1"/>
    </source>
</evidence>
<sequence length="214" mass="24121">MIEDELIARHPRVFHMASAGAWPALRDHGLRTTRQIVDACAPGDDVRRRLLEARRTESTSLEHPTLGSVVIRDQMPLQERNLHLVDMTFREWLDVLNGRVFFWVDEDRLAGLLEARLYRGRAHDVITLDTAGLLAAHRDRVRLAGLNSGATLFPNAPPRGAHTFTTIEDHPWPARAIVELAVVDGVHDIDQHVLRVERRGPGDVRTVLLDREAG</sequence>
<proteinExistence type="predicted"/>
<evidence type="ECO:0000313" key="2">
    <source>
        <dbReference type="Proteomes" id="UP001370100"/>
    </source>
</evidence>
<keyword evidence="2" id="KW-1185">Reference proteome</keyword>
<dbReference type="Proteomes" id="UP001370100">
    <property type="component" value="Unassembled WGS sequence"/>
</dbReference>
<name>A0ABU8N0H3_9PSEU</name>
<accession>A0ABU8N0H3</accession>
<comment type="caution">
    <text evidence="1">The sequence shown here is derived from an EMBL/GenBank/DDBJ whole genome shotgun (WGS) entry which is preliminary data.</text>
</comment>